<organism evidence="11 12">
    <name type="scientific">Trapa natans</name>
    <name type="common">Water chestnut</name>
    <dbReference type="NCBI Taxonomy" id="22666"/>
    <lineage>
        <taxon>Eukaryota</taxon>
        <taxon>Viridiplantae</taxon>
        <taxon>Streptophyta</taxon>
        <taxon>Embryophyta</taxon>
        <taxon>Tracheophyta</taxon>
        <taxon>Spermatophyta</taxon>
        <taxon>Magnoliopsida</taxon>
        <taxon>eudicotyledons</taxon>
        <taxon>Gunneridae</taxon>
        <taxon>Pentapetalae</taxon>
        <taxon>rosids</taxon>
        <taxon>malvids</taxon>
        <taxon>Myrtales</taxon>
        <taxon>Lythraceae</taxon>
        <taxon>Trapa</taxon>
    </lineage>
</organism>
<dbReference type="SMART" id="SM00744">
    <property type="entry name" value="RINGv"/>
    <property type="match status" value="1"/>
</dbReference>
<gene>
    <name evidence="11" type="ORF">SAY86_005891</name>
</gene>
<evidence type="ECO:0000313" key="12">
    <source>
        <dbReference type="Proteomes" id="UP001346149"/>
    </source>
</evidence>
<comment type="catalytic activity">
    <reaction evidence="1">
        <text>S-ubiquitinyl-[E2 ubiquitin-conjugating enzyme]-L-cysteine + [acceptor protein]-L-lysine = [E2 ubiquitin-conjugating enzyme]-L-cysteine + N(6)-ubiquitinyl-[acceptor protein]-L-lysine.</text>
        <dbReference type="EC" id="2.3.2.27"/>
    </reaction>
</comment>
<dbReference type="GO" id="GO:0008270">
    <property type="term" value="F:zinc ion binding"/>
    <property type="evidence" value="ECO:0007669"/>
    <property type="project" value="UniProtKB-KW"/>
</dbReference>
<comment type="caution">
    <text evidence="11">The sequence shown here is derived from an EMBL/GenBank/DDBJ whole genome shotgun (WGS) entry which is preliminary data.</text>
</comment>
<evidence type="ECO:0000256" key="4">
    <source>
        <dbReference type="ARBA" id="ARBA00022723"/>
    </source>
</evidence>
<proteinExistence type="predicted"/>
<accession>A0AAN7L6E1</accession>
<reference evidence="11 12" key="1">
    <citation type="journal article" date="2023" name="Hortic Res">
        <title>Pangenome of water caltrop reveals structural variations and asymmetric subgenome divergence after allopolyploidization.</title>
        <authorList>
            <person name="Zhang X."/>
            <person name="Chen Y."/>
            <person name="Wang L."/>
            <person name="Yuan Y."/>
            <person name="Fang M."/>
            <person name="Shi L."/>
            <person name="Lu R."/>
            <person name="Comes H.P."/>
            <person name="Ma Y."/>
            <person name="Chen Y."/>
            <person name="Huang G."/>
            <person name="Zhou Y."/>
            <person name="Zheng Z."/>
            <person name="Qiu Y."/>
        </authorList>
    </citation>
    <scope>NUCLEOTIDE SEQUENCE [LARGE SCALE GENOMIC DNA]</scope>
    <source>
        <strain evidence="11">F231</strain>
    </source>
</reference>
<dbReference type="PANTHER" id="PTHR22937:SF174">
    <property type="entry name" value="RING-TYPE E3 UBIQUITIN TRANSFERASE"/>
    <property type="match status" value="1"/>
</dbReference>
<dbReference type="SUPFAM" id="SSF57850">
    <property type="entry name" value="RING/U-box"/>
    <property type="match status" value="1"/>
</dbReference>
<feature type="domain" description="RING-type" evidence="10">
    <location>
        <begin position="487"/>
        <end position="529"/>
    </location>
</feature>
<evidence type="ECO:0000259" key="10">
    <source>
        <dbReference type="PROSITE" id="PS50089"/>
    </source>
</evidence>
<dbReference type="PROSITE" id="PS50089">
    <property type="entry name" value="ZF_RING_2"/>
    <property type="match status" value="1"/>
</dbReference>
<name>A0AAN7L6E1_TRANT</name>
<dbReference type="Proteomes" id="UP001346149">
    <property type="component" value="Unassembled WGS sequence"/>
</dbReference>
<dbReference type="PANTHER" id="PTHR22937">
    <property type="entry name" value="E3 UBIQUITIN-PROTEIN LIGASE RNF165"/>
    <property type="match status" value="1"/>
</dbReference>
<dbReference type="InterPro" id="IPR045191">
    <property type="entry name" value="MBR1/2-like"/>
</dbReference>
<sequence length="544" mass="60046">MGHRHLFGMPPIFENGHDQSWNTQTEQHHGHIGSGTAGENGCFFYSMEDSSPGVQFSSQWNLDTRSNGSISTDHFGQLQQCQPDGPFPPQDPFMPPRNAGAFGSVVENYFPNASSSTFEGQTPYADEDCGFMDITTESGISHHKRKCSGSSVFERGSSSRYNCSGTSSDIPATLEVRQDMLTMETQHVAWDHFAANHSGHGYNSLSLRGDGFLRNVRRRAGIDLETNSLQSHLPDTPLGSFTVVQPMEHSSFLDIPGPSSNALTTEWNHIDITPAHGRILLQEPCGYGHESVQFLGGSTPIALSDGRRYDFVTSRNPVVSQLYHGSSNQSLGGPYANHSHRSTPDFRPSNNTGLGNASLSEEGLRSVVDTYSRHPRPLSIGLRNSDRSRRSRNTNERHQSLPVEAGVHGRMGYEGFVDHSALYAIRSTFDQHRDLRLDIDNMSYEELLALGERIGSVNTGLSEDSISKCLKETTYCPLDQMQEEETCVICLEAYKEKDDVGTLKNCSHSYHVNCIKKWLSMKNSCPICKAPALADDLKEKCGSG</sequence>
<evidence type="ECO:0000256" key="1">
    <source>
        <dbReference type="ARBA" id="ARBA00000900"/>
    </source>
</evidence>
<evidence type="ECO:0000313" key="11">
    <source>
        <dbReference type="EMBL" id="KAK4777203.1"/>
    </source>
</evidence>
<dbReference type="FunFam" id="3.30.40.10:FF:000538">
    <property type="entry name" value="E3 ubiquitin-protein ligase MBR2 isoform A"/>
    <property type="match status" value="1"/>
</dbReference>
<evidence type="ECO:0000256" key="7">
    <source>
        <dbReference type="ARBA" id="ARBA00022833"/>
    </source>
</evidence>
<dbReference type="Gene3D" id="3.30.40.10">
    <property type="entry name" value="Zinc/RING finger domain, C3HC4 (zinc finger)"/>
    <property type="match status" value="1"/>
</dbReference>
<keyword evidence="12" id="KW-1185">Reference proteome</keyword>
<dbReference type="EC" id="2.3.2.27" evidence="2"/>
<evidence type="ECO:0000256" key="5">
    <source>
        <dbReference type="ARBA" id="ARBA00022771"/>
    </source>
</evidence>
<evidence type="ECO:0000256" key="8">
    <source>
        <dbReference type="PROSITE-ProRule" id="PRU00175"/>
    </source>
</evidence>
<dbReference type="EMBL" id="JAXQNO010000018">
    <property type="protein sequence ID" value="KAK4777203.1"/>
    <property type="molecule type" value="Genomic_DNA"/>
</dbReference>
<dbReference type="InterPro" id="IPR011016">
    <property type="entry name" value="Znf_RING-CH"/>
</dbReference>
<keyword evidence="3" id="KW-0808">Transferase</keyword>
<feature type="region of interest" description="Disordered" evidence="9">
    <location>
        <begin position="375"/>
        <end position="401"/>
    </location>
</feature>
<keyword evidence="5 8" id="KW-0863">Zinc-finger</keyword>
<evidence type="ECO:0000256" key="9">
    <source>
        <dbReference type="SAM" id="MobiDB-lite"/>
    </source>
</evidence>
<dbReference type="GO" id="GO:0061630">
    <property type="term" value="F:ubiquitin protein ligase activity"/>
    <property type="evidence" value="ECO:0007669"/>
    <property type="project" value="UniProtKB-EC"/>
</dbReference>
<evidence type="ECO:0000256" key="2">
    <source>
        <dbReference type="ARBA" id="ARBA00012483"/>
    </source>
</evidence>
<keyword evidence="7" id="KW-0862">Zinc</keyword>
<evidence type="ECO:0000256" key="6">
    <source>
        <dbReference type="ARBA" id="ARBA00022786"/>
    </source>
</evidence>
<dbReference type="InterPro" id="IPR013083">
    <property type="entry name" value="Znf_RING/FYVE/PHD"/>
</dbReference>
<protein>
    <recommendedName>
        <fullName evidence="2">RING-type E3 ubiquitin transferase</fullName>
        <ecNumber evidence="2">2.3.2.27</ecNumber>
    </recommendedName>
</protein>
<dbReference type="SMART" id="SM00184">
    <property type="entry name" value="RING"/>
    <property type="match status" value="1"/>
</dbReference>
<dbReference type="Pfam" id="PF13639">
    <property type="entry name" value="zf-RING_2"/>
    <property type="match status" value="1"/>
</dbReference>
<evidence type="ECO:0000256" key="3">
    <source>
        <dbReference type="ARBA" id="ARBA00022679"/>
    </source>
</evidence>
<feature type="region of interest" description="Disordered" evidence="9">
    <location>
        <begin position="323"/>
        <end position="361"/>
    </location>
</feature>
<keyword evidence="6" id="KW-0833">Ubl conjugation pathway</keyword>
<keyword evidence="4" id="KW-0479">Metal-binding</keyword>
<dbReference type="InterPro" id="IPR001841">
    <property type="entry name" value="Znf_RING"/>
</dbReference>
<feature type="compositionally biased region" description="Basic and acidic residues" evidence="9">
    <location>
        <begin position="384"/>
        <end position="399"/>
    </location>
</feature>
<dbReference type="CDD" id="cd16469">
    <property type="entry name" value="RING-H2_RNF24-like"/>
    <property type="match status" value="1"/>
</dbReference>
<feature type="compositionally biased region" description="Polar residues" evidence="9">
    <location>
        <begin position="348"/>
        <end position="359"/>
    </location>
</feature>
<dbReference type="AlphaFoldDB" id="A0AAN7L6E1"/>